<keyword evidence="2 5" id="KW-0812">Transmembrane</keyword>
<dbReference type="AlphaFoldDB" id="A0ABD2I7W3"/>
<proteinExistence type="predicted"/>
<reference evidence="7 8" key="1">
    <citation type="submission" date="2024-10" db="EMBL/GenBank/DDBJ databases">
        <authorList>
            <person name="Kim D."/>
        </authorList>
    </citation>
    <scope>NUCLEOTIDE SEQUENCE [LARGE SCALE GENOMIC DNA]</scope>
    <source>
        <strain evidence="7">BH-2024</strain>
    </source>
</reference>
<accession>A0ABD2I7W3</accession>
<comment type="subcellular location">
    <subcellularLocation>
        <location evidence="1">Membrane</location>
    </subcellularLocation>
</comment>
<dbReference type="SUPFAM" id="SSF81321">
    <property type="entry name" value="Family A G protein-coupled receptor-like"/>
    <property type="match status" value="1"/>
</dbReference>
<name>A0ABD2I7W3_9BILA</name>
<dbReference type="PANTHER" id="PTHR23360:SF5">
    <property type="entry name" value="G-PROTEIN COUPLED RECEPTORS FAMILY 1 PROFILE DOMAIN-CONTAINING PROTEIN"/>
    <property type="match status" value="1"/>
</dbReference>
<dbReference type="InterPro" id="IPR017452">
    <property type="entry name" value="GPCR_Rhodpsn_7TM"/>
</dbReference>
<dbReference type="InterPro" id="IPR019424">
    <property type="entry name" value="7TM_GPCR_Srsx"/>
</dbReference>
<evidence type="ECO:0000256" key="4">
    <source>
        <dbReference type="ARBA" id="ARBA00023136"/>
    </source>
</evidence>
<keyword evidence="4 5" id="KW-0472">Membrane</keyword>
<feature type="transmembrane region" description="Helical" evidence="5">
    <location>
        <begin position="185"/>
        <end position="202"/>
    </location>
</feature>
<comment type="caution">
    <text evidence="7">The sequence shown here is derived from an EMBL/GenBank/DDBJ whole genome shotgun (WGS) entry which is preliminary data.</text>
</comment>
<feature type="transmembrane region" description="Helical" evidence="5">
    <location>
        <begin position="97"/>
        <end position="123"/>
    </location>
</feature>
<dbReference type="InterPro" id="IPR047130">
    <property type="entry name" value="7TM_GPCR_Srsx_nematod"/>
</dbReference>
<dbReference type="InterPro" id="IPR000276">
    <property type="entry name" value="GPCR_Rhodpsn"/>
</dbReference>
<evidence type="ECO:0000256" key="1">
    <source>
        <dbReference type="ARBA" id="ARBA00004370"/>
    </source>
</evidence>
<dbReference type="PROSITE" id="PS50262">
    <property type="entry name" value="G_PROTEIN_RECEP_F1_2"/>
    <property type="match status" value="1"/>
</dbReference>
<dbReference type="SMART" id="SM01381">
    <property type="entry name" value="7TM_GPCR_Srsx"/>
    <property type="match status" value="1"/>
</dbReference>
<evidence type="ECO:0000313" key="7">
    <source>
        <dbReference type="EMBL" id="KAL3069243.1"/>
    </source>
</evidence>
<evidence type="ECO:0000256" key="2">
    <source>
        <dbReference type="ARBA" id="ARBA00022692"/>
    </source>
</evidence>
<feature type="transmembrane region" description="Helical" evidence="5">
    <location>
        <begin position="223"/>
        <end position="243"/>
    </location>
</feature>
<keyword evidence="8" id="KW-1185">Reference proteome</keyword>
<dbReference type="EMBL" id="JBICBT010001397">
    <property type="protein sequence ID" value="KAL3069243.1"/>
    <property type="molecule type" value="Genomic_DNA"/>
</dbReference>
<dbReference type="Pfam" id="PF10320">
    <property type="entry name" value="7TM_GPCR_Srsx"/>
    <property type="match status" value="1"/>
</dbReference>
<evidence type="ECO:0000313" key="8">
    <source>
        <dbReference type="Proteomes" id="UP001620626"/>
    </source>
</evidence>
<sequence>MSSNDSLYSKSQLDLLVVSVYFFSITKSLLCFVGIVFNLLLIYVTVRAKWLHGVCNILLALYDASIIPFLVDVPFYLVQVVTGISSMPVFGCFLIQMVPLFTFCASFPLMLCIAIDRFLGVFIPIRYKTVKKSKLIGAALVLSSIYASFYLFAAYQNARQPNKPIACTTIAPLSAHVNTLAKTNFLLEFVEVLVYICLWLYMNHLDKKLRKENRNSVVSIRRLFKSLFTISLVHFVGWSTNSLSITILDLVGVSSSPAKSDQMLYYFVTSSLNYLTYLSSSSNAIFLYSFSQEYQRAFDEFLPGWKEAMKRVICCRINNTAIAPQNVILVEAKPNDALNQNQNEQKRGDN</sequence>
<dbReference type="Proteomes" id="UP001620626">
    <property type="component" value="Unassembled WGS sequence"/>
</dbReference>
<evidence type="ECO:0000256" key="5">
    <source>
        <dbReference type="SAM" id="Phobius"/>
    </source>
</evidence>
<dbReference type="CDD" id="cd00637">
    <property type="entry name" value="7tm_classA_rhodopsin-like"/>
    <property type="match status" value="1"/>
</dbReference>
<feature type="transmembrane region" description="Helical" evidence="5">
    <location>
        <begin position="20"/>
        <end position="44"/>
    </location>
</feature>
<dbReference type="Gene3D" id="1.20.1070.10">
    <property type="entry name" value="Rhodopsin 7-helix transmembrane proteins"/>
    <property type="match status" value="1"/>
</dbReference>
<dbReference type="PROSITE" id="PS00237">
    <property type="entry name" value="G_PROTEIN_RECEP_F1_1"/>
    <property type="match status" value="1"/>
</dbReference>
<evidence type="ECO:0000256" key="3">
    <source>
        <dbReference type="ARBA" id="ARBA00022989"/>
    </source>
</evidence>
<keyword evidence="3 5" id="KW-1133">Transmembrane helix</keyword>
<organism evidence="7 8">
    <name type="scientific">Heterodera trifolii</name>
    <dbReference type="NCBI Taxonomy" id="157864"/>
    <lineage>
        <taxon>Eukaryota</taxon>
        <taxon>Metazoa</taxon>
        <taxon>Ecdysozoa</taxon>
        <taxon>Nematoda</taxon>
        <taxon>Chromadorea</taxon>
        <taxon>Rhabditida</taxon>
        <taxon>Tylenchina</taxon>
        <taxon>Tylenchomorpha</taxon>
        <taxon>Tylenchoidea</taxon>
        <taxon>Heteroderidae</taxon>
        <taxon>Heteroderinae</taxon>
        <taxon>Heterodera</taxon>
    </lineage>
</organism>
<protein>
    <recommendedName>
        <fullName evidence="6">G-protein coupled receptors family 1 profile domain-containing protein</fullName>
    </recommendedName>
</protein>
<feature type="transmembrane region" description="Helical" evidence="5">
    <location>
        <begin position="135"/>
        <end position="155"/>
    </location>
</feature>
<gene>
    <name evidence="7" type="ORF">niasHT_034473</name>
</gene>
<feature type="transmembrane region" description="Helical" evidence="5">
    <location>
        <begin position="56"/>
        <end position="77"/>
    </location>
</feature>
<evidence type="ECO:0000259" key="6">
    <source>
        <dbReference type="PROSITE" id="PS50262"/>
    </source>
</evidence>
<dbReference type="GO" id="GO:0016020">
    <property type="term" value="C:membrane"/>
    <property type="evidence" value="ECO:0007669"/>
    <property type="project" value="UniProtKB-SubCell"/>
</dbReference>
<feature type="domain" description="G-protein coupled receptors family 1 profile" evidence="6">
    <location>
        <begin position="37"/>
        <end position="287"/>
    </location>
</feature>
<dbReference type="PANTHER" id="PTHR23360">
    <property type="entry name" value="G-PROTEIN COUPLED RECEPTORS FAMILY 1 PROFILE DOMAIN-CONTAINING PROTEIN-RELATED"/>
    <property type="match status" value="1"/>
</dbReference>
<feature type="transmembrane region" description="Helical" evidence="5">
    <location>
        <begin position="263"/>
        <end position="288"/>
    </location>
</feature>